<evidence type="ECO:0000256" key="5">
    <source>
        <dbReference type="ARBA" id="ARBA00023134"/>
    </source>
</evidence>
<dbReference type="PANTHER" id="PTHR30314:SF3">
    <property type="entry name" value="MITOCHONDRIAL DIVISION PROTEIN FSZA"/>
    <property type="match status" value="1"/>
</dbReference>
<dbReference type="InterPro" id="IPR003008">
    <property type="entry name" value="Tubulin_FtsZ_GTPase"/>
</dbReference>
<dbReference type="HAMAP" id="MF_00909">
    <property type="entry name" value="FtsZ"/>
    <property type="match status" value="1"/>
</dbReference>
<proteinExistence type="inferred from homology"/>
<dbReference type="Gene3D" id="3.30.1330.20">
    <property type="entry name" value="Tubulin/FtsZ, C-terminal domain"/>
    <property type="match status" value="1"/>
</dbReference>
<feature type="domain" description="Tubulin/FtsZ GTPase" evidence="12">
    <location>
        <begin position="10"/>
        <end position="202"/>
    </location>
</feature>
<dbReference type="CDD" id="cd02201">
    <property type="entry name" value="FtsZ_type1"/>
    <property type="match status" value="1"/>
</dbReference>
<protein>
    <recommendedName>
        <fullName evidence="8 9">Cell division protein FtsZ</fullName>
    </recommendedName>
</protein>
<dbReference type="RefSeq" id="WP_146323440.1">
    <property type="nucleotide sequence ID" value="NZ_BAABLR010000027.1"/>
</dbReference>
<keyword evidence="15" id="KW-1185">Reference proteome</keyword>
<sequence length="403" mass="42371">MTSPNNYLAVIKVVGVGGGGANAVNRMIEEGLKGVEFIAVNTDSQALMFSDAEVKLDIGREATRGLGAGANPEVGRTSAEDHKSEIEETLRGADMVFVTAGEGGGTGTGAAPVVANIAKKLGALTVGVVTRPFSFEGNRRARQAEEGIEALREVCDTLIVIPNDRLMQLGEPNMSLVDAFRNADQVLHDGVQGITNLITTPGVINVDFADVRSVMQDAGSALMGIGSARGENRARAAAEQAVNSPLLESTMAGAKGVLLSFAGGSDLGLQEVNEAAHCVKELADDDVNLIFGTIIDDNLGDEIRVTVIAAGFDPATNAGTVTHLNKKADAVVDKEPEHNPTPAPRESLFPDVEEERHQPAPAPRTYEARAGEARNRLQHGGMFTGNDSRNNDEDDLGVPSFLR</sequence>
<feature type="binding site" evidence="8">
    <location>
        <position position="184"/>
    </location>
    <ligand>
        <name>GTP</name>
        <dbReference type="ChEBI" id="CHEBI:37565"/>
    </ligand>
</feature>
<organism evidence="14 15">
    <name type="scientific">Corynebacterium canis</name>
    <dbReference type="NCBI Taxonomy" id="679663"/>
    <lineage>
        <taxon>Bacteria</taxon>
        <taxon>Bacillati</taxon>
        <taxon>Actinomycetota</taxon>
        <taxon>Actinomycetes</taxon>
        <taxon>Mycobacteriales</taxon>
        <taxon>Corynebacteriaceae</taxon>
        <taxon>Corynebacterium</taxon>
    </lineage>
</organism>
<dbReference type="OrthoDB" id="9813375at2"/>
<dbReference type="SUPFAM" id="SSF55307">
    <property type="entry name" value="Tubulin C-terminal domain-like"/>
    <property type="match status" value="1"/>
</dbReference>
<accession>A0A5C5USC1</accession>
<dbReference type="InterPro" id="IPR018316">
    <property type="entry name" value="Tubulin/FtsZ_2-layer-sand-dom"/>
</dbReference>
<keyword evidence="5 8" id="KW-0342">GTP-binding</keyword>
<dbReference type="PROSITE" id="PS01134">
    <property type="entry name" value="FTSZ_1"/>
    <property type="match status" value="1"/>
</dbReference>
<dbReference type="FunFam" id="3.40.50.1440:FF:000023">
    <property type="entry name" value="Cell division protein FtsZ"/>
    <property type="match status" value="1"/>
</dbReference>
<feature type="compositionally biased region" description="Basic and acidic residues" evidence="11">
    <location>
        <begin position="366"/>
        <end position="375"/>
    </location>
</feature>
<evidence type="ECO:0000256" key="7">
    <source>
        <dbReference type="ARBA" id="ARBA00023306"/>
    </source>
</evidence>
<dbReference type="GO" id="GO:0043093">
    <property type="term" value="P:FtsZ-dependent cytokinesis"/>
    <property type="evidence" value="ECO:0007669"/>
    <property type="project" value="UniProtKB-UniRule"/>
</dbReference>
<dbReference type="PROSITE" id="PS01135">
    <property type="entry name" value="FTSZ_2"/>
    <property type="match status" value="1"/>
</dbReference>
<comment type="subunit">
    <text evidence="8">Homodimer. Polymerizes to form a dynamic ring structure in a strictly GTP-dependent manner. Interacts directly with several other division proteins.</text>
</comment>
<keyword evidence="3 8" id="KW-0132">Cell division</keyword>
<dbReference type="SMART" id="SM00865">
    <property type="entry name" value="Tubulin_C"/>
    <property type="match status" value="1"/>
</dbReference>
<dbReference type="GO" id="GO:0005737">
    <property type="term" value="C:cytoplasm"/>
    <property type="evidence" value="ECO:0007669"/>
    <property type="project" value="UniProtKB-SubCell"/>
</dbReference>
<keyword evidence="2 8" id="KW-0963">Cytoplasm</keyword>
<dbReference type="NCBIfam" id="TIGR00065">
    <property type="entry name" value="ftsZ"/>
    <property type="match status" value="1"/>
</dbReference>
<dbReference type="PANTHER" id="PTHR30314">
    <property type="entry name" value="CELL DIVISION PROTEIN FTSZ-RELATED"/>
    <property type="match status" value="1"/>
</dbReference>
<comment type="caution">
    <text evidence="14">The sequence shown here is derived from an EMBL/GenBank/DDBJ whole genome shotgun (WGS) entry which is preliminary data.</text>
</comment>
<evidence type="ECO:0000313" key="15">
    <source>
        <dbReference type="Proteomes" id="UP000320791"/>
    </source>
</evidence>
<dbReference type="GO" id="GO:0005525">
    <property type="term" value="F:GTP binding"/>
    <property type="evidence" value="ECO:0007669"/>
    <property type="project" value="UniProtKB-UniRule"/>
</dbReference>
<dbReference type="AlphaFoldDB" id="A0A5C5USC1"/>
<dbReference type="Proteomes" id="UP000320791">
    <property type="component" value="Unassembled WGS sequence"/>
</dbReference>
<dbReference type="EMBL" id="VOHM01000003">
    <property type="protein sequence ID" value="TWT28679.1"/>
    <property type="molecule type" value="Genomic_DNA"/>
</dbReference>
<evidence type="ECO:0000256" key="8">
    <source>
        <dbReference type="HAMAP-Rule" id="MF_00909"/>
    </source>
</evidence>
<evidence type="ECO:0000256" key="6">
    <source>
        <dbReference type="ARBA" id="ARBA00023210"/>
    </source>
</evidence>
<feature type="binding site" evidence="8">
    <location>
        <position position="136"/>
    </location>
    <ligand>
        <name>GTP</name>
        <dbReference type="ChEBI" id="CHEBI:37565"/>
    </ligand>
</feature>
<evidence type="ECO:0000256" key="4">
    <source>
        <dbReference type="ARBA" id="ARBA00022741"/>
    </source>
</evidence>
<evidence type="ECO:0000256" key="2">
    <source>
        <dbReference type="ARBA" id="ARBA00022490"/>
    </source>
</evidence>
<evidence type="ECO:0000256" key="10">
    <source>
        <dbReference type="RuleBase" id="RU000631"/>
    </source>
</evidence>
<evidence type="ECO:0000256" key="11">
    <source>
        <dbReference type="SAM" id="MobiDB-lite"/>
    </source>
</evidence>
<dbReference type="PRINTS" id="PR00423">
    <property type="entry name" value="CELLDVISFTSZ"/>
</dbReference>
<dbReference type="GO" id="GO:0032153">
    <property type="term" value="C:cell division site"/>
    <property type="evidence" value="ECO:0007669"/>
    <property type="project" value="UniProtKB-UniRule"/>
</dbReference>
<comment type="function">
    <text evidence="8 10">Essential cell division protein that forms a contractile ring structure (Z ring) at the future cell division site. The regulation of the ring assembly controls the timing and the location of cell division. One of the functions of the FtsZ ring is to recruit other cell division proteins to the septum to produce a new cell wall between the dividing cells. Binds GTP and shows GTPase activity.</text>
</comment>
<dbReference type="Gene3D" id="3.40.50.1440">
    <property type="entry name" value="Tubulin/FtsZ, GTPase domain"/>
    <property type="match status" value="1"/>
</dbReference>
<dbReference type="GO" id="GO:0051258">
    <property type="term" value="P:protein polymerization"/>
    <property type="evidence" value="ECO:0007669"/>
    <property type="project" value="UniProtKB-UniRule"/>
</dbReference>
<feature type="binding site" evidence="8">
    <location>
        <position position="140"/>
    </location>
    <ligand>
        <name>GTP</name>
        <dbReference type="ChEBI" id="CHEBI:37565"/>
    </ligand>
</feature>
<evidence type="ECO:0000259" key="12">
    <source>
        <dbReference type="SMART" id="SM00864"/>
    </source>
</evidence>
<dbReference type="GO" id="GO:0000917">
    <property type="term" value="P:division septum assembly"/>
    <property type="evidence" value="ECO:0007669"/>
    <property type="project" value="UniProtKB-KW"/>
</dbReference>
<dbReference type="InterPro" id="IPR008280">
    <property type="entry name" value="Tub_FtsZ_C"/>
</dbReference>
<feature type="region of interest" description="Disordered" evidence="11">
    <location>
        <begin position="332"/>
        <end position="403"/>
    </location>
</feature>
<evidence type="ECO:0000259" key="13">
    <source>
        <dbReference type="SMART" id="SM00865"/>
    </source>
</evidence>
<comment type="subcellular location">
    <subcellularLocation>
        <location evidence="8">Cytoplasm</location>
    </subcellularLocation>
    <text evidence="8">Assembles at midcell at the inner surface of the cytoplasmic membrane.</text>
</comment>
<gene>
    <name evidence="8 14" type="primary">ftsZ</name>
    <name evidence="14" type="ORF">FRX94_01965</name>
</gene>
<reference evidence="14 15" key="1">
    <citation type="submission" date="2019-08" db="EMBL/GenBank/DDBJ databases">
        <authorList>
            <person name="Lei W."/>
        </authorList>
    </citation>
    <scope>NUCLEOTIDE SEQUENCE [LARGE SCALE GENOMIC DNA]</scope>
    <source>
        <strain evidence="14 15">CCUG 58627</strain>
    </source>
</reference>
<evidence type="ECO:0000256" key="3">
    <source>
        <dbReference type="ARBA" id="ARBA00022618"/>
    </source>
</evidence>
<evidence type="ECO:0000256" key="1">
    <source>
        <dbReference type="ARBA" id="ARBA00009690"/>
    </source>
</evidence>
<dbReference type="InterPro" id="IPR036525">
    <property type="entry name" value="Tubulin/FtsZ_GTPase_sf"/>
</dbReference>
<dbReference type="InterPro" id="IPR024757">
    <property type="entry name" value="FtsZ_C"/>
</dbReference>
<dbReference type="SMART" id="SM00864">
    <property type="entry name" value="Tubulin"/>
    <property type="match status" value="1"/>
</dbReference>
<dbReference type="Pfam" id="PF12327">
    <property type="entry name" value="FtsZ_C"/>
    <property type="match status" value="1"/>
</dbReference>
<dbReference type="InterPro" id="IPR000158">
    <property type="entry name" value="Cell_div_FtsZ"/>
</dbReference>
<dbReference type="GO" id="GO:0003924">
    <property type="term" value="F:GTPase activity"/>
    <property type="evidence" value="ECO:0007669"/>
    <property type="project" value="UniProtKB-UniRule"/>
</dbReference>
<dbReference type="InterPro" id="IPR037103">
    <property type="entry name" value="Tubulin/FtsZ-like_C"/>
</dbReference>
<feature type="binding site" evidence="8">
    <location>
        <begin position="18"/>
        <end position="22"/>
    </location>
    <ligand>
        <name>GTP</name>
        <dbReference type="ChEBI" id="CHEBI:37565"/>
    </ligand>
</feature>
<evidence type="ECO:0000256" key="9">
    <source>
        <dbReference type="NCBIfam" id="TIGR00065"/>
    </source>
</evidence>
<dbReference type="SUPFAM" id="SSF52490">
    <property type="entry name" value="Tubulin nucleotide-binding domain-like"/>
    <property type="match status" value="1"/>
</dbReference>
<dbReference type="InterPro" id="IPR045061">
    <property type="entry name" value="FtsZ/CetZ"/>
</dbReference>
<dbReference type="Pfam" id="PF00091">
    <property type="entry name" value="Tubulin"/>
    <property type="match status" value="1"/>
</dbReference>
<name>A0A5C5USC1_9CORY</name>
<keyword evidence="7 8" id="KW-0131">Cell cycle</keyword>
<evidence type="ECO:0000313" key="14">
    <source>
        <dbReference type="EMBL" id="TWT28679.1"/>
    </source>
</evidence>
<comment type="similarity">
    <text evidence="1 8 10">Belongs to the FtsZ family.</text>
</comment>
<feature type="binding site" evidence="8">
    <location>
        <begin position="105"/>
        <end position="107"/>
    </location>
    <ligand>
        <name>GTP</name>
        <dbReference type="ChEBI" id="CHEBI:37565"/>
    </ligand>
</feature>
<keyword evidence="6 8" id="KW-0717">Septation</keyword>
<keyword evidence="4 8" id="KW-0547">Nucleotide-binding</keyword>
<feature type="domain" description="Tubulin/FtsZ 2-layer sandwich" evidence="13">
    <location>
        <begin position="204"/>
        <end position="321"/>
    </location>
</feature>
<dbReference type="InterPro" id="IPR020805">
    <property type="entry name" value="Cell_div_FtsZ_CS"/>
</dbReference>